<reference evidence="1" key="1">
    <citation type="submission" date="2024-06" db="EMBL/GenBank/DDBJ databases">
        <title>Brevibacterium koreense sp. nov., isolated from jogae-jeotgal, a Korean fermented seafood.</title>
        <authorList>
            <person name="Whon T.W."/>
            <person name="Nam S."/>
            <person name="Kim Y."/>
        </authorList>
    </citation>
    <scope>NUCLEOTIDE SEQUENCE</scope>
    <source>
        <strain evidence="1">CBA3109</strain>
    </source>
</reference>
<proteinExistence type="predicted"/>
<dbReference type="InterPro" id="IPR029045">
    <property type="entry name" value="ClpP/crotonase-like_dom_sf"/>
</dbReference>
<sequence>MTDTRSGTTAPPRRVTGDLVTVEDRGDVRVLTLNQPKALNALNADLERRHPTCKGE</sequence>
<dbReference type="SUPFAM" id="SSF52096">
    <property type="entry name" value="ClpP/crotonase"/>
    <property type="match status" value="1"/>
</dbReference>
<evidence type="ECO:0000313" key="1">
    <source>
        <dbReference type="EMBL" id="XBV89568.1"/>
    </source>
</evidence>
<evidence type="ECO:0008006" key="2">
    <source>
        <dbReference type="Google" id="ProtNLM"/>
    </source>
</evidence>
<protein>
    <recommendedName>
        <fullName evidence="2">Enoyl-CoA hydratase/isomerase family protein</fullName>
    </recommendedName>
</protein>
<accession>A0AAU7UMA9</accession>
<dbReference type="AlphaFoldDB" id="A0AAU7UMA9"/>
<organism evidence="1">
    <name type="scientific">Brevibacterium koreense</name>
    <dbReference type="NCBI Taxonomy" id="3140787"/>
    <lineage>
        <taxon>Bacteria</taxon>
        <taxon>Bacillati</taxon>
        <taxon>Actinomycetota</taxon>
        <taxon>Actinomycetes</taxon>
        <taxon>Micrococcales</taxon>
        <taxon>Brevibacteriaceae</taxon>
        <taxon>Brevibacterium</taxon>
    </lineage>
</organism>
<dbReference type="RefSeq" id="WP_350270450.1">
    <property type="nucleotide sequence ID" value="NZ_CP158281.1"/>
</dbReference>
<gene>
    <name evidence="1" type="ORF">AAFP32_02205</name>
</gene>
<name>A0AAU7UMA9_9MICO</name>
<dbReference type="Gene3D" id="3.30.300.220">
    <property type="match status" value="1"/>
</dbReference>
<dbReference type="KEGG" id="bkr:AAFP32_02205"/>
<dbReference type="EMBL" id="CP158281">
    <property type="protein sequence ID" value="XBV89568.1"/>
    <property type="molecule type" value="Genomic_DNA"/>
</dbReference>